<evidence type="ECO:0000313" key="1">
    <source>
        <dbReference type="EMBL" id="KAK1615059.1"/>
    </source>
</evidence>
<reference evidence="1" key="1">
    <citation type="submission" date="2023-07" db="EMBL/GenBank/DDBJ databases">
        <title>A chromosome-level genome assembly of Lolium multiflorum.</title>
        <authorList>
            <person name="Chen Y."/>
            <person name="Copetti D."/>
            <person name="Kolliker R."/>
            <person name="Studer B."/>
        </authorList>
    </citation>
    <scope>NUCLEOTIDE SEQUENCE</scope>
    <source>
        <strain evidence="1">02402/16</strain>
        <tissue evidence="1">Leaf</tissue>
    </source>
</reference>
<evidence type="ECO:0000313" key="2">
    <source>
        <dbReference type="Proteomes" id="UP001231189"/>
    </source>
</evidence>
<proteinExistence type="predicted"/>
<comment type="caution">
    <text evidence="1">The sequence shown here is derived from an EMBL/GenBank/DDBJ whole genome shotgun (WGS) entry which is preliminary data.</text>
</comment>
<organism evidence="1 2">
    <name type="scientific">Lolium multiflorum</name>
    <name type="common">Italian ryegrass</name>
    <name type="synonym">Lolium perenne subsp. multiflorum</name>
    <dbReference type="NCBI Taxonomy" id="4521"/>
    <lineage>
        <taxon>Eukaryota</taxon>
        <taxon>Viridiplantae</taxon>
        <taxon>Streptophyta</taxon>
        <taxon>Embryophyta</taxon>
        <taxon>Tracheophyta</taxon>
        <taxon>Spermatophyta</taxon>
        <taxon>Magnoliopsida</taxon>
        <taxon>Liliopsida</taxon>
        <taxon>Poales</taxon>
        <taxon>Poaceae</taxon>
        <taxon>BOP clade</taxon>
        <taxon>Pooideae</taxon>
        <taxon>Poodae</taxon>
        <taxon>Poeae</taxon>
        <taxon>Poeae Chloroplast Group 2 (Poeae type)</taxon>
        <taxon>Loliodinae</taxon>
        <taxon>Loliinae</taxon>
        <taxon>Lolium</taxon>
    </lineage>
</organism>
<accession>A0AAD8R8U9</accession>
<name>A0AAD8R8U9_LOLMU</name>
<dbReference type="EMBL" id="JAUUTY010000006">
    <property type="protein sequence ID" value="KAK1615059.1"/>
    <property type="molecule type" value="Genomic_DNA"/>
</dbReference>
<sequence>MGRSTMAMALWAAKGQGEDGVLFLASLRARWALWHRKWRSPASRSMTWAGNTVADVGDKDDGDRALRSNLGVSGRLTRARLGLVNAGLSLVEGLDKRDQESGERLKDMVRQGWVQGM</sequence>
<gene>
    <name evidence="1" type="ORF">QYE76_020576</name>
</gene>
<keyword evidence="2" id="KW-1185">Reference proteome</keyword>
<dbReference type="AlphaFoldDB" id="A0AAD8R8U9"/>
<dbReference type="Proteomes" id="UP001231189">
    <property type="component" value="Unassembled WGS sequence"/>
</dbReference>
<protein>
    <submittedName>
        <fullName evidence="1">Uncharacterized protein</fullName>
    </submittedName>
</protein>